<dbReference type="SUPFAM" id="SSF51905">
    <property type="entry name" value="FAD/NAD(P)-binding domain"/>
    <property type="match status" value="2"/>
</dbReference>
<gene>
    <name evidence="2" type="ORF">RU07_17715</name>
</gene>
<dbReference type="Proteomes" id="UP000035017">
    <property type="component" value="Unassembled WGS sequence"/>
</dbReference>
<dbReference type="InterPro" id="IPR036188">
    <property type="entry name" value="FAD/NAD-bd_sf"/>
</dbReference>
<dbReference type="AlphaFoldDB" id="A0A0D0KPR5"/>
<evidence type="ECO:0000259" key="1">
    <source>
        <dbReference type="Pfam" id="PF13454"/>
    </source>
</evidence>
<proteinExistence type="predicted"/>
<evidence type="ECO:0000313" key="2">
    <source>
        <dbReference type="EMBL" id="KIQ00019.1"/>
    </source>
</evidence>
<dbReference type="Pfam" id="PF13454">
    <property type="entry name" value="NAD_binding_9"/>
    <property type="match status" value="1"/>
</dbReference>
<dbReference type="PANTHER" id="PTHR40254:SF1">
    <property type="entry name" value="BLR0577 PROTEIN"/>
    <property type="match status" value="1"/>
</dbReference>
<organism evidence="2 3">
    <name type="scientific">Agrobacterium tumefaciens</name>
    <dbReference type="NCBI Taxonomy" id="358"/>
    <lineage>
        <taxon>Bacteria</taxon>
        <taxon>Pseudomonadati</taxon>
        <taxon>Pseudomonadota</taxon>
        <taxon>Alphaproteobacteria</taxon>
        <taxon>Hyphomicrobiales</taxon>
        <taxon>Rhizobiaceae</taxon>
        <taxon>Rhizobium/Agrobacterium group</taxon>
        <taxon>Agrobacterium</taxon>
        <taxon>Agrobacterium tumefaciens complex</taxon>
    </lineage>
</organism>
<evidence type="ECO:0000313" key="3">
    <source>
        <dbReference type="Proteomes" id="UP000035017"/>
    </source>
</evidence>
<dbReference type="PANTHER" id="PTHR40254">
    <property type="entry name" value="BLR0577 PROTEIN"/>
    <property type="match status" value="1"/>
</dbReference>
<dbReference type="OrthoDB" id="101972at2"/>
<reference evidence="2 3" key="1">
    <citation type="submission" date="2014-12" db="EMBL/GenBank/DDBJ databases">
        <title>16Stimator: statistical estimation of ribosomal gene copy numbers from draft genome assemblies.</title>
        <authorList>
            <person name="Perisin M.A."/>
            <person name="Vetter M."/>
            <person name="Gilbert J.A."/>
            <person name="Bergelson J."/>
        </authorList>
    </citation>
    <scope>NUCLEOTIDE SEQUENCE [LARGE SCALE GENOMIC DNA]</scope>
    <source>
        <strain evidence="2 3">MEJ076</strain>
    </source>
</reference>
<comment type="caution">
    <text evidence="2">The sequence shown here is derived from an EMBL/GenBank/DDBJ whole genome shotgun (WGS) entry which is preliminary data.</text>
</comment>
<dbReference type="InterPro" id="IPR038732">
    <property type="entry name" value="HpyO/CreE_NAD-binding"/>
</dbReference>
<feature type="domain" description="FAD-dependent urate hydroxylase HpyO/Asp monooxygenase CreE-like FAD/NAD(P)-binding" evidence="1">
    <location>
        <begin position="23"/>
        <end position="174"/>
    </location>
</feature>
<name>A0A0D0KPR5_AGRTU</name>
<dbReference type="Gene3D" id="3.50.50.60">
    <property type="entry name" value="FAD/NAD(P)-binding domain"/>
    <property type="match status" value="1"/>
</dbReference>
<protein>
    <recommendedName>
        <fullName evidence="1">FAD-dependent urate hydroxylase HpyO/Asp monooxygenase CreE-like FAD/NAD(P)-binding domain-containing protein</fullName>
    </recommendedName>
</protein>
<accession>A0A0D0KPR5</accession>
<sequence length="486" mass="53074">MLRIRMSSPRLQAQPTRPASRVVIIGGGYTGAIIAKLMVERGLRDIEEVTVFEPREQLGCGLAYDVQNIDVRLNVAAHRMRAIPGSPTAFLDWLQTSGTLTVDPEALTPEGIFARRSDFGRFMQAQLAPHLDSGAIRHLRQTVRSVDRQNEHWRITDSSGTAILADILIIATGHPPLSRPPVIDNLDPVTASHIADVFAPNVFDGIGKSDPILILGSGLTALDALSRLDALGHNGQITLLSRSGLMPRPHAGGGFSPFGDFRGADLISARKLLAKVRATIADAEIQGIPWQSVFDALRQDAQELWQGLPMPERQKFLRRLRRWYDVHRYRMPPQATHALEKSLDTGRLTAERGTLASITRDGQSLLAAIQTRAGMTKVRCRHILMATGPDFRDYAANQRFLLDMHRDGFIQSDPLGLGLACDTAGRALTVTGTPNTSVFIGGPPARAAYGELTGVPEIATQSANMVDRIIRSCARETRTMVICQSG</sequence>
<dbReference type="EMBL" id="JXQV01000022">
    <property type="protein sequence ID" value="KIQ00019.1"/>
    <property type="molecule type" value="Genomic_DNA"/>
</dbReference>
<dbReference type="InterPro" id="IPR052189">
    <property type="entry name" value="L-asp_N-monooxygenase_NS-form"/>
</dbReference>